<dbReference type="AlphaFoldDB" id="I0YX86"/>
<proteinExistence type="predicted"/>
<name>I0YX86_COCSC</name>
<evidence type="ECO:0000313" key="2">
    <source>
        <dbReference type="EMBL" id="EIE23005.1"/>
    </source>
</evidence>
<sequence length="95" mass="9411">MPADVIMDVADDQLPAAEAVTDSAQEPVMSAAVMSAAADSLAAVALGAERLGPVGGDTRMVDAPAVGHMNLQKGDAGTAEGTAGGLVDNMVDKME</sequence>
<evidence type="ECO:0000256" key="1">
    <source>
        <dbReference type="SAM" id="MobiDB-lite"/>
    </source>
</evidence>
<organism evidence="2 3">
    <name type="scientific">Coccomyxa subellipsoidea (strain C-169)</name>
    <name type="common">Green microalga</name>
    <dbReference type="NCBI Taxonomy" id="574566"/>
    <lineage>
        <taxon>Eukaryota</taxon>
        <taxon>Viridiplantae</taxon>
        <taxon>Chlorophyta</taxon>
        <taxon>core chlorophytes</taxon>
        <taxon>Trebouxiophyceae</taxon>
        <taxon>Trebouxiophyceae incertae sedis</taxon>
        <taxon>Coccomyxaceae</taxon>
        <taxon>Coccomyxa</taxon>
        <taxon>Coccomyxa subellipsoidea</taxon>
    </lineage>
</organism>
<gene>
    <name evidence="2" type="ORF">COCSUDRAFT_53480</name>
</gene>
<dbReference type="Proteomes" id="UP000007264">
    <property type="component" value="Unassembled WGS sequence"/>
</dbReference>
<dbReference type="RefSeq" id="XP_005647549.1">
    <property type="nucleotide sequence ID" value="XM_005647492.1"/>
</dbReference>
<keyword evidence="3" id="KW-1185">Reference proteome</keyword>
<comment type="caution">
    <text evidence="2">The sequence shown here is derived from an EMBL/GenBank/DDBJ whole genome shotgun (WGS) entry which is preliminary data.</text>
</comment>
<dbReference type="GeneID" id="17040993"/>
<accession>I0YX86</accession>
<dbReference type="KEGG" id="csl:COCSUDRAFT_53480"/>
<reference evidence="2 3" key="1">
    <citation type="journal article" date="2012" name="Genome Biol.">
        <title>The genome of the polar eukaryotic microalga coccomyxa subellipsoidea reveals traits of cold adaptation.</title>
        <authorList>
            <person name="Blanc G."/>
            <person name="Agarkova I."/>
            <person name="Grimwood J."/>
            <person name="Kuo A."/>
            <person name="Brueggeman A."/>
            <person name="Dunigan D."/>
            <person name="Gurnon J."/>
            <person name="Ladunga I."/>
            <person name="Lindquist E."/>
            <person name="Lucas S."/>
            <person name="Pangilinan J."/>
            <person name="Proschold T."/>
            <person name="Salamov A."/>
            <person name="Schmutz J."/>
            <person name="Weeks D."/>
            <person name="Yamada T."/>
            <person name="Claverie J.M."/>
            <person name="Grigoriev I."/>
            <person name="Van Etten J."/>
            <person name="Lomsadze A."/>
            <person name="Borodovsky M."/>
        </authorList>
    </citation>
    <scope>NUCLEOTIDE SEQUENCE [LARGE SCALE GENOMIC DNA]</scope>
    <source>
        <strain evidence="2 3">C-169</strain>
    </source>
</reference>
<feature type="region of interest" description="Disordered" evidence="1">
    <location>
        <begin position="72"/>
        <end position="95"/>
    </location>
</feature>
<dbReference type="EMBL" id="AGSI01000008">
    <property type="protein sequence ID" value="EIE23005.1"/>
    <property type="molecule type" value="Genomic_DNA"/>
</dbReference>
<evidence type="ECO:0000313" key="3">
    <source>
        <dbReference type="Proteomes" id="UP000007264"/>
    </source>
</evidence>
<protein>
    <submittedName>
        <fullName evidence="2">Uncharacterized protein</fullName>
    </submittedName>
</protein>